<accession>A0A8J6LEG1</accession>
<reference evidence="2" key="1">
    <citation type="journal article" date="2020" name="J Insects Food Feed">
        <title>The yellow mealworm (Tenebrio molitor) genome: a resource for the emerging insects as food and feed industry.</title>
        <authorList>
            <person name="Eriksson T."/>
            <person name="Andere A."/>
            <person name="Kelstrup H."/>
            <person name="Emery V."/>
            <person name="Picard C."/>
        </authorList>
    </citation>
    <scope>NUCLEOTIDE SEQUENCE</scope>
    <source>
        <strain evidence="2">Stoneville</strain>
        <tissue evidence="2">Whole head</tissue>
    </source>
</reference>
<keyword evidence="1" id="KW-0732">Signal</keyword>
<dbReference type="InterPro" id="IPR029034">
    <property type="entry name" value="Cystine-knot_cytokine"/>
</dbReference>
<proteinExistence type="predicted"/>
<dbReference type="Gene3D" id="2.10.90.10">
    <property type="entry name" value="Cystine-knot cytokines"/>
    <property type="match status" value="1"/>
</dbReference>
<keyword evidence="3" id="KW-1185">Reference proteome</keyword>
<evidence type="ECO:0008006" key="4">
    <source>
        <dbReference type="Google" id="ProtNLM"/>
    </source>
</evidence>
<name>A0A8J6LEG1_TENMO</name>
<dbReference type="EMBL" id="JABDTM020017833">
    <property type="protein sequence ID" value="KAH0818360.1"/>
    <property type="molecule type" value="Genomic_DNA"/>
</dbReference>
<dbReference type="PANTHER" id="PTHR39940:SF4">
    <property type="entry name" value="PROTEIN TRUNK"/>
    <property type="match status" value="1"/>
</dbReference>
<sequence>MFVILLGVFIILKLDCVDNVIAAPHSKKSICAKLSVSTLENVLGGAFNSRYMSVDVPTTDVPTNGKRGVSVDEDFFVQEDFVEQLDTEPAWKLQNHVEAAKRKHVSKEDVSLYGQAETRSNVNSDRMRGQMSRRSERGVDLVEQWQCKSKIEWVDLGPDYFPRYLRKVVCQNQNCWFGLFRCKAKAFNVKLLRRKKEYCTNGEGNNTKVGFVGLPKELTELWVWEERAVTFCCECGKV</sequence>
<feature type="chain" id="PRO_5035229704" description="Protein trunk" evidence="1">
    <location>
        <begin position="23"/>
        <end position="238"/>
    </location>
</feature>
<dbReference type="GO" id="GO:0005102">
    <property type="term" value="F:signaling receptor binding"/>
    <property type="evidence" value="ECO:0007669"/>
    <property type="project" value="TreeGrafter"/>
</dbReference>
<reference evidence="2" key="2">
    <citation type="submission" date="2021-08" db="EMBL/GenBank/DDBJ databases">
        <authorList>
            <person name="Eriksson T."/>
        </authorList>
    </citation>
    <scope>NUCLEOTIDE SEQUENCE</scope>
    <source>
        <strain evidence="2">Stoneville</strain>
        <tissue evidence="2">Whole head</tissue>
    </source>
</reference>
<dbReference type="PANTHER" id="PTHR39940">
    <property type="entry name" value="PROTHORACICOTROPIC HORMONE, ISOFORM F"/>
    <property type="match status" value="1"/>
</dbReference>
<feature type="signal peptide" evidence="1">
    <location>
        <begin position="1"/>
        <end position="22"/>
    </location>
</feature>
<dbReference type="AlphaFoldDB" id="A0A8J6LEG1"/>
<protein>
    <recommendedName>
        <fullName evidence="4">Protein trunk</fullName>
    </recommendedName>
</protein>
<organism evidence="2 3">
    <name type="scientific">Tenebrio molitor</name>
    <name type="common">Yellow mealworm beetle</name>
    <dbReference type="NCBI Taxonomy" id="7067"/>
    <lineage>
        <taxon>Eukaryota</taxon>
        <taxon>Metazoa</taxon>
        <taxon>Ecdysozoa</taxon>
        <taxon>Arthropoda</taxon>
        <taxon>Hexapoda</taxon>
        <taxon>Insecta</taxon>
        <taxon>Pterygota</taxon>
        <taxon>Neoptera</taxon>
        <taxon>Endopterygota</taxon>
        <taxon>Coleoptera</taxon>
        <taxon>Polyphaga</taxon>
        <taxon>Cucujiformia</taxon>
        <taxon>Tenebrionidae</taxon>
        <taxon>Tenebrio</taxon>
    </lineage>
</organism>
<evidence type="ECO:0000313" key="3">
    <source>
        <dbReference type="Proteomes" id="UP000719412"/>
    </source>
</evidence>
<gene>
    <name evidence="2" type="ORF">GEV33_004432</name>
</gene>
<comment type="caution">
    <text evidence="2">The sequence shown here is derived from an EMBL/GenBank/DDBJ whole genome shotgun (WGS) entry which is preliminary data.</text>
</comment>
<evidence type="ECO:0000256" key="1">
    <source>
        <dbReference type="SAM" id="SignalP"/>
    </source>
</evidence>
<evidence type="ECO:0000313" key="2">
    <source>
        <dbReference type="EMBL" id="KAH0818360.1"/>
    </source>
</evidence>
<dbReference type="SUPFAM" id="SSF57501">
    <property type="entry name" value="Cystine-knot cytokines"/>
    <property type="match status" value="1"/>
</dbReference>
<dbReference type="Proteomes" id="UP000719412">
    <property type="component" value="Unassembled WGS sequence"/>
</dbReference>
<dbReference type="InterPro" id="IPR052876">
    <property type="entry name" value="Insect_Hormone_Regulators"/>
</dbReference>